<keyword evidence="5" id="KW-1185">Reference proteome</keyword>
<dbReference type="Proteomes" id="UP000002384">
    <property type="component" value="Chromosome"/>
</dbReference>
<evidence type="ECO:0000259" key="3">
    <source>
        <dbReference type="Pfam" id="PF12000"/>
    </source>
</evidence>
<dbReference type="PANTHER" id="PTHR46401">
    <property type="entry name" value="GLYCOSYLTRANSFERASE WBBK-RELATED"/>
    <property type="match status" value="1"/>
</dbReference>
<dbReference type="Gene3D" id="3.40.50.2000">
    <property type="entry name" value="Glycogen Phosphorylase B"/>
    <property type="match status" value="1"/>
</dbReference>
<dbReference type="AlphaFoldDB" id="B7K7D3"/>
<dbReference type="SUPFAM" id="SSF53756">
    <property type="entry name" value="UDP-Glycosyltransferase/glycogen phosphorylase"/>
    <property type="match status" value="1"/>
</dbReference>
<sequence>MRVLFVHQNFPGQYKHLAAALGANSDNQIISLSINQPPIIAGVQSFRYQPTRGTTPQIHAWVAETETKVIRGEAVARAALHLRQQGFIPDVICVHPGWGEALFLKDVFPEAKVLAFIEFYYGFPGSDTNFDPEFRDNDFDSLCRLRMKNVNHLLSLDLCDWGVSPTRWQWQSVPEIYRSKISVIHDGIDTDLVRPNPEVTLTLEKAGVTMNHQDEIVTFVNRNLEPYRGFHIFMRALPEILHRRPQARVLIVGGDDVSYGKRLPEGQTYRQKYLAEVGSSLDLSRVHFLGRIPYNTFVNFLQLSAVHVYLTYPFVLSWSMLEAMSAGCLVIGSATAPVREVIEDGVNGLLVDFFSPEQIADAVDRVLDHPNRMQSIREQARQTILERYDLKRICLPKHIELVKSLAGNKLSSI</sequence>
<dbReference type="HOGENOM" id="CLU_054763_0_0_3"/>
<feature type="domain" description="Glycosyl transferase family 4" evidence="3">
    <location>
        <begin position="27"/>
        <end position="192"/>
    </location>
</feature>
<accession>B7K7D3</accession>
<evidence type="ECO:0000259" key="2">
    <source>
        <dbReference type="Pfam" id="PF00534"/>
    </source>
</evidence>
<dbReference type="CDD" id="cd03818">
    <property type="entry name" value="GT4_ExpC-like"/>
    <property type="match status" value="1"/>
</dbReference>
<dbReference type="GO" id="GO:0016757">
    <property type="term" value="F:glycosyltransferase activity"/>
    <property type="evidence" value="ECO:0007669"/>
    <property type="project" value="InterPro"/>
</dbReference>
<reference evidence="5" key="1">
    <citation type="journal article" date="2011" name="MBio">
        <title>Novel metabolic attributes of the genus Cyanothece, comprising a group of unicellular nitrogen-fixing Cyanobacteria.</title>
        <authorList>
            <person name="Bandyopadhyay A."/>
            <person name="Elvitigala T."/>
            <person name="Welsh E."/>
            <person name="Stockel J."/>
            <person name="Liberton M."/>
            <person name="Min H."/>
            <person name="Sherman L.A."/>
            <person name="Pakrasi H.B."/>
        </authorList>
    </citation>
    <scope>NUCLEOTIDE SEQUENCE [LARGE SCALE GENOMIC DNA]</scope>
    <source>
        <strain evidence="5">PCC 7424</strain>
    </source>
</reference>
<proteinExistence type="predicted"/>
<dbReference type="eggNOG" id="COG0438">
    <property type="taxonomic scope" value="Bacteria"/>
</dbReference>
<feature type="domain" description="Glycosyl transferase family 1" evidence="2">
    <location>
        <begin position="211"/>
        <end position="382"/>
    </location>
</feature>
<dbReference type="InterPro" id="IPR001296">
    <property type="entry name" value="Glyco_trans_1"/>
</dbReference>
<dbReference type="Pfam" id="PF00534">
    <property type="entry name" value="Glycos_transf_1"/>
    <property type="match status" value="1"/>
</dbReference>
<organism evidence="4 5">
    <name type="scientific">Gloeothece citriformis (strain PCC 7424)</name>
    <name type="common">Cyanothece sp. (strain PCC 7424)</name>
    <dbReference type="NCBI Taxonomy" id="65393"/>
    <lineage>
        <taxon>Bacteria</taxon>
        <taxon>Bacillati</taxon>
        <taxon>Cyanobacteriota</taxon>
        <taxon>Cyanophyceae</taxon>
        <taxon>Oscillatoriophycideae</taxon>
        <taxon>Chroococcales</taxon>
        <taxon>Aphanothecaceae</taxon>
        <taxon>Gloeothece</taxon>
        <taxon>Gloeothece citriformis</taxon>
    </lineage>
</organism>
<dbReference type="RefSeq" id="WP_012598647.1">
    <property type="nucleotide sequence ID" value="NC_011729.1"/>
</dbReference>
<dbReference type="KEGG" id="cyc:PCC7424_1254"/>
<protein>
    <submittedName>
        <fullName evidence="4">Glycosyl transferase group 1</fullName>
    </submittedName>
</protein>
<dbReference type="GO" id="GO:0009103">
    <property type="term" value="P:lipopolysaccharide biosynthetic process"/>
    <property type="evidence" value="ECO:0007669"/>
    <property type="project" value="TreeGrafter"/>
</dbReference>
<dbReference type="CAZy" id="GT4">
    <property type="family name" value="Glycosyltransferase Family 4"/>
</dbReference>
<keyword evidence="1 4" id="KW-0808">Transferase</keyword>
<dbReference type="EMBL" id="CP001291">
    <property type="protein sequence ID" value="ACK69701.1"/>
    <property type="molecule type" value="Genomic_DNA"/>
</dbReference>
<name>B7K7D3_GLOC7</name>
<dbReference type="InterPro" id="IPR022623">
    <property type="entry name" value="Glyco_trans_4"/>
</dbReference>
<gene>
    <name evidence="4" type="ordered locus">PCC7424_1254</name>
</gene>
<dbReference type="PANTHER" id="PTHR46401:SF2">
    <property type="entry name" value="GLYCOSYLTRANSFERASE WBBK-RELATED"/>
    <property type="match status" value="1"/>
</dbReference>
<evidence type="ECO:0000313" key="5">
    <source>
        <dbReference type="Proteomes" id="UP000002384"/>
    </source>
</evidence>
<dbReference type="Pfam" id="PF12000">
    <property type="entry name" value="Glyco_trans_4_3"/>
    <property type="match status" value="1"/>
</dbReference>
<evidence type="ECO:0000313" key="4">
    <source>
        <dbReference type="EMBL" id="ACK69701.1"/>
    </source>
</evidence>
<dbReference type="OrthoDB" id="5416057at2"/>
<evidence type="ECO:0000256" key="1">
    <source>
        <dbReference type="ARBA" id="ARBA00022679"/>
    </source>
</evidence>
<dbReference type="STRING" id="65393.PCC7424_1254"/>